<feature type="compositionally biased region" description="Polar residues" evidence="1">
    <location>
        <begin position="18"/>
        <end position="30"/>
    </location>
</feature>
<dbReference type="EMBL" id="AP017928">
    <property type="protein sequence ID" value="BBA33318.1"/>
    <property type="molecule type" value="Genomic_DNA"/>
</dbReference>
<evidence type="ECO:0000256" key="1">
    <source>
        <dbReference type="SAM" id="MobiDB-lite"/>
    </source>
</evidence>
<dbReference type="InterPro" id="IPR021327">
    <property type="entry name" value="DUF2934"/>
</dbReference>
<dbReference type="AlphaFoldDB" id="A0A250KNZ9"/>
<protein>
    <submittedName>
        <fullName evidence="2">Hypothetical conserved protein</fullName>
    </submittedName>
</protein>
<name>A0A250KNZ9_9GAMM</name>
<dbReference type="RefSeq" id="WP_119628942.1">
    <property type="nucleotide sequence ID" value="NZ_AP017928.1"/>
</dbReference>
<accession>A0A250KNZ9</accession>
<reference evidence="2 3" key="1">
    <citation type="submission" date="2016-12" db="EMBL/GenBank/DDBJ databases">
        <title>Genome sequencing of Methylocaldum marinum.</title>
        <authorList>
            <person name="Takeuchi M."/>
            <person name="Kamagata Y."/>
            <person name="Hiraoka S."/>
            <person name="Oshima K."/>
            <person name="Hattori M."/>
            <person name="Iwasaki W."/>
        </authorList>
    </citation>
    <scope>NUCLEOTIDE SEQUENCE [LARGE SCALE GENOMIC DNA]</scope>
    <source>
        <strain evidence="2 3">S8</strain>
    </source>
</reference>
<gene>
    <name evidence="2" type="ORF">sS8_1358</name>
</gene>
<keyword evidence="3" id="KW-1185">Reference proteome</keyword>
<dbReference type="KEGG" id="mmai:sS8_1358"/>
<feature type="region of interest" description="Disordered" evidence="1">
    <location>
        <begin position="1"/>
        <end position="30"/>
    </location>
</feature>
<dbReference type="OrthoDB" id="8538784at2"/>
<evidence type="ECO:0000313" key="2">
    <source>
        <dbReference type="EMBL" id="BBA33318.1"/>
    </source>
</evidence>
<sequence length="71" mass="8060">MARKALKAVEDISEESTQDSPRSSAPFTEDTINQKIAEAAYYRAERRGFAPGYEIEDWLEAEKEIRSGSFD</sequence>
<organism evidence="2 3">
    <name type="scientific">Methylocaldum marinum</name>
    <dbReference type="NCBI Taxonomy" id="1432792"/>
    <lineage>
        <taxon>Bacteria</taxon>
        <taxon>Pseudomonadati</taxon>
        <taxon>Pseudomonadota</taxon>
        <taxon>Gammaproteobacteria</taxon>
        <taxon>Methylococcales</taxon>
        <taxon>Methylococcaceae</taxon>
        <taxon>Methylocaldum</taxon>
    </lineage>
</organism>
<dbReference type="Proteomes" id="UP000266313">
    <property type="component" value="Chromosome"/>
</dbReference>
<proteinExistence type="predicted"/>
<evidence type="ECO:0000313" key="3">
    <source>
        <dbReference type="Proteomes" id="UP000266313"/>
    </source>
</evidence>
<dbReference type="Pfam" id="PF11154">
    <property type="entry name" value="DUF2934"/>
    <property type="match status" value="1"/>
</dbReference>